<dbReference type="GO" id="GO:0043022">
    <property type="term" value="F:ribosome binding"/>
    <property type="evidence" value="ECO:0007669"/>
    <property type="project" value="TreeGrafter"/>
</dbReference>
<feature type="domain" description="Translation initiation factor 3 C-terminal" evidence="6">
    <location>
        <begin position="94"/>
        <end position="177"/>
    </location>
</feature>
<evidence type="ECO:0000313" key="8">
    <source>
        <dbReference type="EMBL" id="QED23340.1"/>
    </source>
</evidence>
<dbReference type="InterPro" id="IPR036787">
    <property type="entry name" value="T_IF-3_N_sf"/>
</dbReference>
<evidence type="ECO:0000259" key="6">
    <source>
        <dbReference type="Pfam" id="PF00707"/>
    </source>
</evidence>
<accession>A0A5B8XDM8</accession>
<dbReference type="OrthoDB" id="9806014at2"/>
<evidence type="ECO:0000256" key="1">
    <source>
        <dbReference type="ARBA" id="ARBA00005439"/>
    </source>
</evidence>
<dbReference type="AlphaFoldDB" id="A0A5B8XDM8"/>
<dbReference type="Pfam" id="PF00707">
    <property type="entry name" value="IF3_C"/>
    <property type="match status" value="1"/>
</dbReference>
<dbReference type="SUPFAM" id="SSF54364">
    <property type="entry name" value="Translation initiation factor IF3, N-terminal domain"/>
    <property type="match status" value="1"/>
</dbReference>
<evidence type="ECO:0000256" key="3">
    <source>
        <dbReference type="ARBA" id="ARBA00022917"/>
    </source>
</evidence>
<dbReference type="RefSeq" id="WP_146820619.1">
    <property type="nucleotide sequence ID" value="NZ_CP029077.1"/>
</dbReference>
<dbReference type="NCBIfam" id="TIGR00168">
    <property type="entry name" value="infC"/>
    <property type="match status" value="1"/>
</dbReference>
<keyword evidence="2 4" id="KW-0396">Initiation factor</keyword>
<evidence type="ECO:0000313" key="9">
    <source>
        <dbReference type="Proteomes" id="UP000321934"/>
    </source>
</evidence>
<dbReference type="Pfam" id="PF05198">
    <property type="entry name" value="IF3_N"/>
    <property type="match status" value="1"/>
</dbReference>
<evidence type="ECO:0000256" key="4">
    <source>
        <dbReference type="HAMAP-Rule" id="MF_00080"/>
    </source>
</evidence>
<dbReference type="SUPFAM" id="SSF55200">
    <property type="entry name" value="Translation initiation factor IF3, C-terminal domain"/>
    <property type="match status" value="1"/>
</dbReference>
<protein>
    <recommendedName>
        <fullName evidence="4 5">Translation initiation factor IF-3</fullName>
    </recommendedName>
</protein>
<organism evidence="8 9">
    <name type="scientific">Candidatus Deianiraea vastatrix</name>
    <dbReference type="NCBI Taxonomy" id="2163644"/>
    <lineage>
        <taxon>Bacteria</taxon>
        <taxon>Pseudomonadati</taxon>
        <taxon>Pseudomonadota</taxon>
        <taxon>Alphaproteobacteria</taxon>
        <taxon>Rickettsiales</taxon>
        <taxon>Candidatus Deianiraeaceae</taxon>
        <taxon>Candidatus Deianiraea</taxon>
    </lineage>
</organism>
<comment type="subunit">
    <text evidence="4">Monomer.</text>
</comment>
<name>A0A5B8XDM8_9RICK</name>
<dbReference type="GO" id="GO:0005829">
    <property type="term" value="C:cytosol"/>
    <property type="evidence" value="ECO:0007669"/>
    <property type="project" value="TreeGrafter"/>
</dbReference>
<keyword evidence="4" id="KW-0963">Cytoplasm</keyword>
<dbReference type="Proteomes" id="UP000321934">
    <property type="component" value="Chromosome"/>
</dbReference>
<gene>
    <name evidence="4" type="primary">infC</name>
    <name evidence="8" type="ORF">Deia_00545</name>
</gene>
<evidence type="ECO:0000256" key="5">
    <source>
        <dbReference type="NCBIfam" id="TIGR00168"/>
    </source>
</evidence>
<keyword evidence="9" id="KW-1185">Reference proteome</keyword>
<dbReference type="Gene3D" id="3.10.20.80">
    <property type="entry name" value="Translation initiation factor 3 (IF-3), N-terminal domain"/>
    <property type="match status" value="1"/>
</dbReference>
<proteinExistence type="inferred from homology"/>
<feature type="domain" description="Translation initiation factor 3 N-terminal" evidence="7">
    <location>
        <begin position="17"/>
        <end position="85"/>
    </location>
</feature>
<keyword evidence="3 4" id="KW-0648">Protein biosynthesis</keyword>
<dbReference type="PANTHER" id="PTHR10938">
    <property type="entry name" value="TRANSLATION INITIATION FACTOR IF-3"/>
    <property type="match status" value="1"/>
</dbReference>
<comment type="subcellular location">
    <subcellularLocation>
        <location evidence="4">Cytoplasm</location>
    </subcellularLocation>
</comment>
<evidence type="ECO:0000256" key="2">
    <source>
        <dbReference type="ARBA" id="ARBA00022540"/>
    </source>
</evidence>
<comment type="function">
    <text evidence="4">IF-3 binds to the 30S ribosomal subunit and shifts the equilibrium between 70S ribosomes and their 50S and 30S subunits in favor of the free subunits, thus enhancing the availability of 30S subunits on which protein synthesis initiation begins.</text>
</comment>
<dbReference type="InterPro" id="IPR019815">
    <property type="entry name" value="Translation_initiation_fac_3_C"/>
</dbReference>
<dbReference type="InterPro" id="IPR036788">
    <property type="entry name" value="T_IF-3_C_sf"/>
</dbReference>
<dbReference type="GO" id="GO:0016020">
    <property type="term" value="C:membrane"/>
    <property type="evidence" value="ECO:0007669"/>
    <property type="project" value="TreeGrafter"/>
</dbReference>
<dbReference type="EMBL" id="CP029077">
    <property type="protein sequence ID" value="QED23340.1"/>
    <property type="molecule type" value="Genomic_DNA"/>
</dbReference>
<dbReference type="Gene3D" id="3.30.110.10">
    <property type="entry name" value="Translation initiation factor 3 (IF-3), C-terminal domain"/>
    <property type="match status" value="1"/>
</dbReference>
<reference evidence="8 9" key="1">
    <citation type="journal article" date="2019" name="ISME J.">
        <title>Deianiraea, an extracellular bacterium associated with the ciliate Paramecium, suggests an alternative scenario for the evolution of Rickettsiales.</title>
        <authorList>
            <person name="Castelli M."/>
            <person name="Sabaneyeva E."/>
            <person name="Lanzoni O."/>
            <person name="Lebedeva N."/>
            <person name="Floriano A.M."/>
            <person name="Gaiarsa S."/>
            <person name="Benken K."/>
            <person name="Modeo L."/>
            <person name="Bandi C."/>
            <person name="Potekhin A."/>
            <person name="Sassera D."/>
            <person name="Petroni G."/>
        </authorList>
    </citation>
    <scope>NUCLEOTIDE SEQUENCE [LARGE SCALE GENOMIC DNA]</scope>
    <source>
        <strain evidence="8">CyL4-1</strain>
    </source>
</reference>
<dbReference type="InterPro" id="IPR001288">
    <property type="entry name" value="Translation_initiation_fac_3"/>
</dbReference>
<comment type="similarity">
    <text evidence="1 4">Belongs to the IF-3 family.</text>
</comment>
<evidence type="ECO:0000259" key="7">
    <source>
        <dbReference type="Pfam" id="PF05198"/>
    </source>
</evidence>
<dbReference type="InterPro" id="IPR019814">
    <property type="entry name" value="Translation_initiation_fac_3_N"/>
</dbReference>
<sequence>MFFVISSKVKINISYKINNQIVAKSVRVIDSDGNALGILSREEALLKAGEFKLDLIEISPNSEPPVCKIANFGKMRYELQKKEIEKRKNTKKVDTKEIRIGVNIGEHDYNVKLNHAKKFIEDGDKVKFVMLLRGRQNHHKDIGIEMFGKIKIDMQECAKIDSDISSMGNQIFMCFSAKT</sequence>
<dbReference type="HAMAP" id="MF_00080">
    <property type="entry name" value="IF_3"/>
    <property type="match status" value="1"/>
</dbReference>
<dbReference type="PANTHER" id="PTHR10938:SF0">
    <property type="entry name" value="TRANSLATION INITIATION FACTOR IF-3, MITOCHONDRIAL"/>
    <property type="match status" value="1"/>
</dbReference>
<dbReference type="GO" id="GO:0032790">
    <property type="term" value="P:ribosome disassembly"/>
    <property type="evidence" value="ECO:0007669"/>
    <property type="project" value="TreeGrafter"/>
</dbReference>
<dbReference type="GO" id="GO:0003743">
    <property type="term" value="F:translation initiation factor activity"/>
    <property type="evidence" value="ECO:0007669"/>
    <property type="project" value="UniProtKB-UniRule"/>
</dbReference>